<reference evidence="1" key="2">
    <citation type="submission" date="2020-05" db="UniProtKB">
        <authorList>
            <consortium name="EnsemblMetazoa"/>
        </authorList>
    </citation>
    <scope>IDENTIFICATION</scope>
    <source>
        <strain evidence="1">IAEA</strain>
    </source>
</reference>
<proteinExistence type="predicted"/>
<dbReference type="EnsemblMetazoa" id="GPAI025429-RA">
    <property type="protein sequence ID" value="GPAI025429-PA"/>
    <property type="gene ID" value="GPAI025429"/>
</dbReference>
<organism evidence="1 2">
    <name type="scientific">Glossina pallidipes</name>
    <name type="common">Tsetse fly</name>
    <dbReference type="NCBI Taxonomy" id="7398"/>
    <lineage>
        <taxon>Eukaryota</taxon>
        <taxon>Metazoa</taxon>
        <taxon>Ecdysozoa</taxon>
        <taxon>Arthropoda</taxon>
        <taxon>Hexapoda</taxon>
        <taxon>Insecta</taxon>
        <taxon>Pterygota</taxon>
        <taxon>Neoptera</taxon>
        <taxon>Endopterygota</taxon>
        <taxon>Diptera</taxon>
        <taxon>Brachycera</taxon>
        <taxon>Muscomorpha</taxon>
        <taxon>Hippoboscoidea</taxon>
        <taxon>Glossinidae</taxon>
        <taxon>Glossina</taxon>
    </lineage>
</organism>
<dbReference type="Proteomes" id="UP000092445">
    <property type="component" value="Unassembled WGS sequence"/>
</dbReference>
<name>A0A1A9ZUF7_GLOPL</name>
<dbReference type="AlphaFoldDB" id="A0A1A9ZUF7"/>
<protein>
    <submittedName>
        <fullName evidence="1">Uncharacterized protein</fullName>
    </submittedName>
</protein>
<reference evidence="2" key="1">
    <citation type="submission" date="2014-03" db="EMBL/GenBank/DDBJ databases">
        <authorList>
            <person name="Aksoy S."/>
            <person name="Warren W."/>
            <person name="Wilson R.K."/>
        </authorList>
    </citation>
    <scope>NUCLEOTIDE SEQUENCE [LARGE SCALE GENOMIC DNA]</scope>
    <source>
        <strain evidence="2">IAEA</strain>
    </source>
</reference>
<accession>A0A1A9ZUF7</accession>
<dbReference type="VEuPathDB" id="VectorBase:GPAI025429"/>
<keyword evidence="2" id="KW-1185">Reference proteome</keyword>
<evidence type="ECO:0000313" key="1">
    <source>
        <dbReference type="EnsemblMetazoa" id="GPAI025429-PA"/>
    </source>
</evidence>
<evidence type="ECO:0000313" key="2">
    <source>
        <dbReference type="Proteomes" id="UP000092445"/>
    </source>
</evidence>
<sequence length="146" mass="17416">MYKDYCIVSQLYHRHQHRALRIFLGDSRNLQRDLDQDGRYRTIYVVYGHRGGSSIACFQIHFMSNIVDLSGHTLCRKKAPKIIIRLHHLVRFSEHTTHCALEKLCINKTNAYQSIRQVQGEFFVNFFRHLIKRFKCDFRSRASKPF</sequence>